<name>A0A814QPX6_9BILA</name>
<evidence type="ECO:0000313" key="3">
    <source>
        <dbReference type="Proteomes" id="UP000663855"/>
    </source>
</evidence>
<accession>A0A814QPX6</accession>
<protein>
    <submittedName>
        <fullName evidence="2">Uncharacterized protein</fullName>
    </submittedName>
</protein>
<proteinExistence type="predicted"/>
<gene>
    <name evidence="2" type="ORF">CJN711_LOCUS8151</name>
</gene>
<feature type="region of interest" description="Disordered" evidence="1">
    <location>
        <begin position="393"/>
        <end position="422"/>
    </location>
</feature>
<sequence>MFSGRSRRDKKTKKIFSPSDPLQPHYYLIFHDGPEKYRVVGRTSVQQLSNGKAVVSNIDGDVQIITSGSMEHCRRELKLKMQKFEHKNKDRKNEDDDDEDDDDERDEADDDDIRIYDDDDDDDDDDEVDDNHNDGDHSYIDYPTTSGLKRPSDGFSTPALKRSYNKSKALSQSNPSRKRDRSLQNNNRYELNITDSNDLYAKNSHNRYPDKMPGNVSRSIDSQNDHHSNANIVKTDSELMLKQEMISCMKSVKKQLAKLAKKVDFLAIPSSSSKSDQLSSYRDENDKENYRDTIPWQGKDLLQITARDIGDYGRRLLDTLFTPEELQKSILPSSSAHLYDKDVLDEKRFKLLNDAIRTKYRLSTDGYHRYYTNILRVKFSRYLYDQGTRKLNKETKNKNQELNEQQYQPSRQPQPRTTTEIV</sequence>
<organism evidence="2 3">
    <name type="scientific">Rotaria magnacalcarata</name>
    <dbReference type="NCBI Taxonomy" id="392030"/>
    <lineage>
        <taxon>Eukaryota</taxon>
        <taxon>Metazoa</taxon>
        <taxon>Spiralia</taxon>
        <taxon>Gnathifera</taxon>
        <taxon>Rotifera</taxon>
        <taxon>Eurotatoria</taxon>
        <taxon>Bdelloidea</taxon>
        <taxon>Philodinida</taxon>
        <taxon>Philodinidae</taxon>
        <taxon>Rotaria</taxon>
    </lineage>
</organism>
<evidence type="ECO:0000256" key="1">
    <source>
        <dbReference type="SAM" id="MobiDB-lite"/>
    </source>
</evidence>
<evidence type="ECO:0000313" key="2">
    <source>
        <dbReference type="EMBL" id="CAF1122643.1"/>
    </source>
</evidence>
<reference evidence="2" key="1">
    <citation type="submission" date="2021-02" db="EMBL/GenBank/DDBJ databases">
        <authorList>
            <person name="Nowell W R."/>
        </authorList>
    </citation>
    <scope>NUCLEOTIDE SEQUENCE</scope>
</reference>
<feature type="compositionally biased region" description="Polar residues" evidence="1">
    <location>
        <begin position="166"/>
        <end position="175"/>
    </location>
</feature>
<feature type="compositionally biased region" description="Low complexity" evidence="1">
    <location>
        <begin position="405"/>
        <end position="422"/>
    </location>
</feature>
<feature type="compositionally biased region" description="Basic and acidic residues" evidence="1">
    <location>
        <begin position="130"/>
        <end position="139"/>
    </location>
</feature>
<comment type="caution">
    <text evidence="2">The sequence shown here is derived from an EMBL/GenBank/DDBJ whole genome shotgun (WGS) entry which is preliminary data.</text>
</comment>
<dbReference type="AlphaFoldDB" id="A0A814QPX6"/>
<feature type="region of interest" description="Disordered" evidence="1">
    <location>
        <begin position="86"/>
        <end position="186"/>
    </location>
</feature>
<dbReference type="Proteomes" id="UP000663855">
    <property type="component" value="Unassembled WGS sequence"/>
</dbReference>
<feature type="compositionally biased region" description="Acidic residues" evidence="1">
    <location>
        <begin position="95"/>
        <end position="129"/>
    </location>
</feature>
<dbReference type="EMBL" id="CAJNOV010002941">
    <property type="protein sequence ID" value="CAF1122643.1"/>
    <property type="molecule type" value="Genomic_DNA"/>
</dbReference>